<keyword evidence="2" id="KW-1185">Reference proteome</keyword>
<protein>
    <submittedName>
        <fullName evidence="1">Uncharacterized protein</fullName>
    </submittedName>
</protein>
<organism evidence="1 2">
    <name type="scientific">Kordia aestuariivivens</name>
    <dbReference type="NCBI Taxonomy" id="2759037"/>
    <lineage>
        <taxon>Bacteria</taxon>
        <taxon>Pseudomonadati</taxon>
        <taxon>Bacteroidota</taxon>
        <taxon>Flavobacteriia</taxon>
        <taxon>Flavobacteriales</taxon>
        <taxon>Flavobacteriaceae</taxon>
        <taxon>Kordia</taxon>
    </lineage>
</organism>
<accession>A0ABR7QG74</accession>
<sequence length="183" mass="20891">MSRFNYIYAPLATIKLQHTNGLETEKHVKIYPSKETAALIAKYKLVIKMIPEGLVVIYKKQEAFVAETVDEVLIIDGEEVIDKRIVGYVSTSPDRTFSNWLPDVVDFDLEFYAIADQEYRNATNWNDLALKDFVVYSATDLEGTITINNNINERIQPDAILQLNIKEANIETPTTLTFENNII</sequence>
<proteinExistence type="predicted"/>
<name>A0ABR7QG74_9FLAO</name>
<gene>
    <name evidence="1" type="ORF">H2O64_22065</name>
</gene>
<dbReference type="Proteomes" id="UP000619238">
    <property type="component" value="Unassembled WGS sequence"/>
</dbReference>
<evidence type="ECO:0000313" key="2">
    <source>
        <dbReference type="Proteomes" id="UP000619238"/>
    </source>
</evidence>
<dbReference type="RefSeq" id="WP_187564412.1">
    <property type="nucleotide sequence ID" value="NZ_JACGWS010000019.1"/>
</dbReference>
<comment type="caution">
    <text evidence="1">The sequence shown here is derived from an EMBL/GenBank/DDBJ whole genome shotgun (WGS) entry which is preliminary data.</text>
</comment>
<reference evidence="1 2" key="1">
    <citation type="submission" date="2020-07" db="EMBL/GenBank/DDBJ databases">
        <title>Description of Kordia aestuariivivens sp. nov., isolated from a tidal flat.</title>
        <authorList>
            <person name="Park S."/>
            <person name="Yoon J.-H."/>
        </authorList>
    </citation>
    <scope>NUCLEOTIDE SEQUENCE [LARGE SCALE GENOMIC DNA]</scope>
    <source>
        <strain evidence="1 2">YSTF-M3</strain>
    </source>
</reference>
<dbReference type="EMBL" id="JACGWS010000019">
    <property type="protein sequence ID" value="MBC8757371.1"/>
    <property type="molecule type" value="Genomic_DNA"/>
</dbReference>
<evidence type="ECO:0000313" key="1">
    <source>
        <dbReference type="EMBL" id="MBC8757371.1"/>
    </source>
</evidence>